<evidence type="ECO:0000256" key="2">
    <source>
        <dbReference type="SAM" id="Phobius"/>
    </source>
</evidence>
<dbReference type="EMBL" id="JAAAJB010000371">
    <property type="protein sequence ID" value="KAG0257211.1"/>
    <property type="molecule type" value="Genomic_DNA"/>
</dbReference>
<comment type="caution">
    <text evidence="4">The sequence shown here is derived from an EMBL/GenBank/DDBJ whole genome shotgun (WGS) entry which is preliminary data.</text>
</comment>
<proteinExistence type="predicted"/>
<accession>A0A9P6U241</accession>
<dbReference type="Proteomes" id="UP000807716">
    <property type="component" value="Unassembled WGS sequence"/>
</dbReference>
<feature type="region of interest" description="Disordered" evidence="1">
    <location>
        <begin position="407"/>
        <end position="444"/>
    </location>
</feature>
<evidence type="ECO:0000313" key="5">
    <source>
        <dbReference type="Proteomes" id="UP000807716"/>
    </source>
</evidence>
<sequence>MKIWKIGSVLSLLATTAMPVIQAQQEPAAVPRPMAEAAYVKHGSKFYIYGGRVNIASFELSVISGQFFALDLAKPWESDTPAWIQLQPGPKKFHMSSAISVDGKTMMVFPGLDASAHRYTFESAKWETSNFTFGPQVTDVAAVTMETDGKVAILGGYESKASADWLDVYQFDLDWVVASIPVPEFKGTAMTSPPARGYYKAAWSKKLASIVYYGGFVHSNIVVDPSYDQWVTLYDPAANSWKPFVNDEGTKLYSYGGRTNSTANYRSNLYILDLTTGVWTEGNDSRTPRAFMTCTVAGDYFMVWGGINGLNSLADAGRPSSPVLIYQISQNAWVSNYQPSEAYFEPEPSQATAPAVPTPTEKNDSPPPEPTSNNTGAIAGGVAGAVIVVLALAGFFLWRRKKQQQVNAAGGQHKPLATSEGGGLTNNGSSPHGIPGGPNYSNSAAFLSMQEHPGDKYEYIPSPQVLLQGPQSLTQPTTMYYTSSPYSVGPTPTPIVVHGPVGHDQQLTMQRGYSGSSLASASSPGGETFSMQGLSPALSDMSATTTTMGVHPSPASTSWSPTVYASSPMTVDCSPNTLVNSPLTHPYSPNPYNTLTSNTFHGNTTRIGYPYATNATTTTGSLTLVPNTPATTGLSHAPHTPLPITAVVALDQTEPRSPHAPI</sequence>
<dbReference type="Gene3D" id="2.120.10.80">
    <property type="entry name" value="Kelch-type beta propeller"/>
    <property type="match status" value="2"/>
</dbReference>
<dbReference type="SUPFAM" id="SSF50965">
    <property type="entry name" value="Galactose oxidase, central domain"/>
    <property type="match status" value="1"/>
</dbReference>
<keyword evidence="2" id="KW-1133">Transmembrane helix</keyword>
<dbReference type="InterPro" id="IPR011043">
    <property type="entry name" value="Gal_Oxase/kelch_b-propeller"/>
</dbReference>
<reference evidence="4" key="1">
    <citation type="journal article" date="2020" name="Fungal Divers.">
        <title>Resolving the Mortierellaceae phylogeny through synthesis of multi-gene phylogenetics and phylogenomics.</title>
        <authorList>
            <person name="Vandepol N."/>
            <person name="Liber J."/>
            <person name="Desiro A."/>
            <person name="Na H."/>
            <person name="Kennedy M."/>
            <person name="Barry K."/>
            <person name="Grigoriev I.V."/>
            <person name="Miller A.N."/>
            <person name="O'Donnell K."/>
            <person name="Stajich J.E."/>
            <person name="Bonito G."/>
        </authorList>
    </citation>
    <scope>NUCLEOTIDE SEQUENCE</scope>
    <source>
        <strain evidence="4">BC1065</strain>
    </source>
</reference>
<dbReference type="PANTHER" id="PTHR23244:SF471">
    <property type="entry name" value="GUANINE NUCLEOTIDE-BINDING PROTEIN SUBUNIT BETA 1-RELATED"/>
    <property type="match status" value="1"/>
</dbReference>
<dbReference type="OrthoDB" id="10250130at2759"/>
<keyword evidence="3" id="KW-0732">Signal</keyword>
<keyword evidence="2" id="KW-0812">Transmembrane</keyword>
<name>A0A9P6U241_9FUNG</name>
<evidence type="ECO:0000256" key="3">
    <source>
        <dbReference type="SAM" id="SignalP"/>
    </source>
</evidence>
<keyword evidence="2" id="KW-0472">Membrane</keyword>
<feature type="region of interest" description="Disordered" evidence="1">
    <location>
        <begin position="343"/>
        <end position="377"/>
    </location>
</feature>
<protein>
    <recommendedName>
        <fullName evidence="6">Kelch repeat-containing protein</fullName>
    </recommendedName>
</protein>
<evidence type="ECO:0000313" key="4">
    <source>
        <dbReference type="EMBL" id="KAG0257211.1"/>
    </source>
</evidence>
<dbReference type="AlphaFoldDB" id="A0A9P6U241"/>
<dbReference type="InterPro" id="IPR006652">
    <property type="entry name" value="Kelch_1"/>
</dbReference>
<keyword evidence="5" id="KW-1185">Reference proteome</keyword>
<dbReference type="SMART" id="SM00612">
    <property type="entry name" value="Kelch"/>
    <property type="match status" value="1"/>
</dbReference>
<dbReference type="SUPFAM" id="SSF117281">
    <property type="entry name" value="Kelch motif"/>
    <property type="match status" value="1"/>
</dbReference>
<feature type="transmembrane region" description="Helical" evidence="2">
    <location>
        <begin position="377"/>
        <end position="398"/>
    </location>
</feature>
<evidence type="ECO:0000256" key="1">
    <source>
        <dbReference type="SAM" id="MobiDB-lite"/>
    </source>
</evidence>
<feature type="chain" id="PRO_5040330331" description="Kelch repeat-containing protein" evidence="3">
    <location>
        <begin position="24"/>
        <end position="662"/>
    </location>
</feature>
<dbReference type="InterPro" id="IPR015915">
    <property type="entry name" value="Kelch-typ_b-propeller"/>
</dbReference>
<feature type="signal peptide" evidence="3">
    <location>
        <begin position="1"/>
        <end position="23"/>
    </location>
</feature>
<evidence type="ECO:0008006" key="6">
    <source>
        <dbReference type="Google" id="ProtNLM"/>
    </source>
</evidence>
<gene>
    <name evidence="4" type="ORF">DFQ27_005258</name>
</gene>
<organism evidence="4 5">
    <name type="scientific">Actinomortierella ambigua</name>
    <dbReference type="NCBI Taxonomy" id="1343610"/>
    <lineage>
        <taxon>Eukaryota</taxon>
        <taxon>Fungi</taxon>
        <taxon>Fungi incertae sedis</taxon>
        <taxon>Mucoromycota</taxon>
        <taxon>Mortierellomycotina</taxon>
        <taxon>Mortierellomycetes</taxon>
        <taxon>Mortierellales</taxon>
        <taxon>Mortierellaceae</taxon>
        <taxon>Actinomortierella</taxon>
    </lineage>
</organism>
<dbReference type="PANTHER" id="PTHR23244">
    <property type="entry name" value="KELCH REPEAT DOMAIN"/>
    <property type="match status" value="1"/>
</dbReference>